<feature type="transmembrane region" description="Helical" evidence="1">
    <location>
        <begin position="46"/>
        <end position="66"/>
    </location>
</feature>
<name>A0AA42RYS2_9PSED</name>
<comment type="caution">
    <text evidence="2">The sequence shown here is derived from an EMBL/GenBank/DDBJ whole genome shotgun (WGS) entry which is preliminary data.</text>
</comment>
<dbReference type="RefSeq" id="WP_280082337.1">
    <property type="nucleotide sequence ID" value="NZ_JAOCGG010000029.1"/>
</dbReference>
<organism evidence="2 3">
    <name type="scientific">Pseudomonas mosselii</name>
    <dbReference type="NCBI Taxonomy" id="78327"/>
    <lineage>
        <taxon>Bacteria</taxon>
        <taxon>Pseudomonadati</taxon>
        <taxon>Pseudomonadota</taxon>
        <taxon>Gammaproteobacteria</taxon>
        <taxon>Pseudomonadales</taxon>
        <taxon>Pseudomonadaceae</taxon>
        <taxon>Pseudomonas</taxon>
    </lineage>
</organism>
<dbReference type="EMBL" id="JAOCGG010000029">
    <property type="protein sequence ID" value="MDH1631533.1"/>
    <property type="molecule type" value="Genomic_DNA"/>
</dbReference>
<gene>
    <name evidence="2" type="ORF">N5I14_14900</name>
</gene>
<keyword evidence="1" id="KW-0812">Transmembrane</keyword>
<protein>
    <submittedName>
        <fullName evidence="2">Uncharacterized protein</fullName>
    </submittedName>
</protein>
<sequence length="72" mass="8061">MISELSVHVLFRSLCYPLGWPLVKLATLGRYPSRGAWYAERAESEWTAAIGLVVLLLLLMLLLGQFDVAPFP</sequence>
<dbReference type="AlphaFoldDB" id="A0AA42RYS2"/>
<accession>A0AA42RYS2</accession>
<keyword evidence="1" id="KW-0472">Membrane</keyword>
<evidence type="ECO:0000313" key="3">
    <source>
        <dbReference type="Proteomes" id="UP001160882"/>
    </source>
</evidence>
<evidence type="ECO:0000256" key="1">
    <source>
        <dbReference type="SAM" id="Phobius"/>
    </source>
</evidence>
<evidence type="ECO:0000313" key="2">
    <source>
        <dbReference type="EMBL" id="MDH1631533.1"/>
    </source>
</evidence>
<reference evidence="2" key="1">
    <citation type="submission" date="2022-09" db="EMBL/GenBank/DDBJ databases">
        <title>Intensive care unit water sources are persistently colonized with multi-drug resistant bacteria and are the site of extensive horizontal gene transfer of antibiotic resistance genes.</title>
        <authorList>
            <person name="Diorio-Toth L."/>
        </authorList>
    </citation>
    <scope>NUCLEOTIDE SEQUENCE</scope>
    <source>
        <strain evidence="2">GD03782</strain>
    </source>
</reference>
<dbReference type="Proteomes" id="UP001160882">
    <property type="component" value="Unassembled WGS sequence"/>
</dbReference>
<keyword evidence="1" id="KW-1133">Transmembrane helix</keyword>
<proteinExistence type="predicted"/>